<dbReference type="Proteomes" id="UP000036987">
    <property type="component" value="Unassembled WGS sequence"/>
</dbReference>
<reference evidence="2" key="1">
    <citation type="journal article" date="2016" name="Nature">
        <title>The genome of the seagrass Zostera marina reveals angiosperm adaptation to the sea.</title>
        <authorList>
            <person name="Olsen J.L."/>
            <person name="Rouze P."/>
            <person name="Verhelst B."/>
            <person name="Lin Y.-C."/>
            <person name="Bayer T."/>
            <person name="Collen J."/>
            <person name="Dattolo E."/>
            <person name="De Paoli E."/>
            <person name="Dittami S."/>
            <person name="Maumus F."/>
            <person name="Michel G."/>
            <person name="Kersting A."/>
            <person name="Lauritano C."/>
            <person name="Lohaus R."/>
            <person name="Toepel M."/>
            <person name="Tonon T."/>
            <person name="Vanneste K."/>
            <person name="Amirebrahimi M."/>
            <person name="Brakel J."/>
            <person name="Bostroem C."/>
            <person name="Chovatia M."/>
            <person name="Grimwood J."/>
            <person name="Jenkins J.W."/>
            <person name="Jueterbock A."/>
            <person name="Mraz A."/>
            <person name="Stam W.T."/>
            <person name="Tice H."/>
            <person name="Bornberg-Bauer E."/>
            <person name="Green P.J."/>
            <person name="Pearson G.A."/>
            <person name="Procaccini G."/>
            <person name="Duarte C.M."/>
            <person name="Schmutz J."/>
            <person name="Reusch T.B.H."/>
            <person name="Van de Peer Y."/>
        </authorList>
    </citation>
    <scope>NUCLEOTIDE SEQUENCE [LARGE SCALE GENOMIC DNA]</scope>
    <source>
        <strain evidence="2">cv. Finnish</strain>
    </source>
</reference>
<protein>
    <recommendedName>
        <fullName evidence="3">NADH dehydrogenase [ubiquinone] 1 beta subcomplex subunit 9</fullName>
    </recommendedName>
</protein>
<evidence type="ECO:0000313" key="2">
    <source>
        <dbReference type="Proteomes" id="UP000036987"/>
    </source>
</evidence>
<keyword evidence="2" id="KW-1185">Reference proteome</keyword>
<feature type="non-terminal residue" evidence="1">
    <location>
        <position position="1"/>
    </location>
</feature>
<dbReference type="AlphaFoldDB" id="A0A0K9NLE9"/>
<evidence type="ECO:0008006" key="3">
    <source>
        <dbReference type="Google" id="ProtNLM"/>
    </source>
</evidence>
<accession>A0A0K9NLE9</accession>
<sequence>EDLDTIDRLIGEGEASYNKWRHPDPYIGKI</sequence>
<dbReference type="EMBL" id="LFYR01002061">
    <property type="protein sequence ID" value="KMZ57438.1"/>
    <property type="molecule type" value="Genomic_DNA"/>
</dbReference>
<proteinExistence type="predicted"/>
<comment type="caution">
    <text evidence="1">The sequence shown here is derived from an EMBL/GenBank/DDBJ whole genome shotgun (WGS) entry which is preliminary data.</text>
</comment>
<organism evidence="1 2">
    <name type="scientific">Zostera marina</name>
    <name type="common">Eelgrass</name>
    <dbReference type="NCBI Taxonomy" id="29655"/>
    <lineage>
        <taxon>Eukaryota</taxon>
        <taxon>Viridiplantae</taxon>
        <taxon>Streptophyta</taxon>
        <taxon>Embryophyta</taxon>
        <taxon>Tracheophyta</taxon>
        <taxon>Spermatophyta</taxon>
        <taxon>Magnoliopsida</taxon>
        <taxon>Liliopsida</taxon>
        <taxon>Zosteraceae</taxon>
        <taxon>Zostera</taxon>
    </lineage>
</organism>
<feature type="non-terminal residue" evidence="1">
    <location>
        <position position="30"/>
    </location>
</feature>
<evidence type="ECO:0000313" key="1">
    <source>
        <dbReference type="EMBL" id="KMZ57438.1"/>
    </source>
</evidence>
<dbReference type="STRING" id="29655.A0A0K9NLE9"/>
<gene>
    <name evidence="1" type="ORF">ZOSMA_8605G00010</name>
</gene>
<name>A0A0K9NLE9_ZOSMR</name>